<evidence type="ECO:0000313" key="3">
    <source>
        <dbReference type="EnsemblMetazoa" id="GAUT027631-PA"/>
    </source>
</evidence>
<keyword evidence="2" id="KW-0472">Membrane</keyword>
<evidence type="ECO:0000256" key="1">
    <source>
        <dbReference type="SAM" id="MobiDB-lite"/>
    </source>
</evidence>
<dbReference type="Proteomes" id="UP000078200">
    <property type="component" value="Unassembled WGS sequence"/>
</dbReference>
<evidence type="ECO:0000313" key="4">
    <source>
        <dbReference type="Proteomes" id="UP000078200"/>
    </source>
</evidence>
<feature type="region of interest" description="Disordered" evidence="1">
    <location>
        <begin position="113"/>
        <end position="133"/>
    </location>
</feature>
<name>A0A1A9V6M9_GLOAU</name>
<keyword evidence="2" id="KW-1133">Transmembrane helix</keyword>
<evidence type="ECO:0000256" key="2">
    <source>
        <dbReference type="SAM" id="Phobius"/>
    </source>
</evidence>
<sequence length="214" mass="22948">MTTRRVASLGFGFLFSPLINFVAAFAIAAVVAAAVVAAAAAVAVAVAVAVVAVVSYRPLSESKLSNRELARLDTEVSSTSGALYSELTSDNAPSASVKPASFNSEIFSKPGSSHDNYYDYDDDDDDDGDGDYGDDNVPKHLFYSPLHYYLTNRDFHDFDQNLWNVVLTDGDDYALSGLRVAAAEVAAVAAVAAAAAAVGNSYYNLYHWWRSMIY</sequence>
<protein>
    <submittedName>
        <fullName evidence="3">Uncharacterized protein</fullName>
    </submittedName>
</protein>
<dbReference type="AlphaFoldDB" id="A0A1A9V6M9"/>
<keyword evidence="2" id="KW-0812">Transmembrane</keyword>
<proteinExistence type="predicted"/>
<dbReference type="VEuPathDB" id="VectorBase:GAUT027631"/>
<reference evidence="3" key="1">
    <citation type="submission" date="2020-05" db="UniProtKB">
        <authorList>
            <consortium name="EnsemblMetazoa"/>
        </authorList>
    </citation>
    <scope>IDENTIFICATION</scope>
    <source>
        <strain evidence="3">TTRI</strain>
    </source>
</reference>
<feature type="transmembrane region" description="Helical" evidence="2">
    <location>
        <begin position="34"/>
        <end position="56"/>
    </location>
</feature>
<organism evidence="3 4">
    <name type="scientific">Glossina austeni</name>
    <name type="common">Savannah tsetse fly</name>
    <dbReference type="NCBI Taxonomy" id="7395"/>
    <lineage>
        <taxon>Eukaryota</taxon>
        <taxon>Metazoa</taxon>
        <taxon>Ecdysozoa</taxon>
        <taxon>Arthropoda</taxon>
        <taxon>Hexapoda</taxon>
        <taxon>Insecta</taxon>
        <taxon>Pterygota</taxon>
        <taxon>Neoptera</taxon>
        <taxon>Endopterygota</taxon>
        <taxon>Diptera</taxon>
        <taxon>Brachycera</taxon>
        <taxon>Muscomorpha</taxon>
        <taxon>Hippoboscoidea</taxon>
        <taxon>Glossinidae</taxon>
        <taxon>Glossina</taxon>
    </lineage>
</organism>
<feature type="compositionally biased region" description="Acidic residues" evidence="1">
    <location>
        <begin position="118"/>
        <end position="133"/>
    </location>
</feature>
<keyword evidence="4" id="KW-1185">Reference proteome</keyword>
<dbReference type="EnsemblMetazoa" id="GAUT027631-RA">
    <property type="protein sequence ID" value="GAUT027631-PA"/>
    <property type="gene ID" value="GAUT027631"/>
</dbReference>
<accession>A0A1A9V6M9</accession>